<feature type="region of interest" description="Disordered" evidence="1">
    <location>
        <begin position="2106"/>
        <end position="2126"/>
    </location>
</feature>
<evidence type="ECO:0008006" key="6">
    <source>
        <dbReference type="Google" id="ProtNLM"/>
    </source>
</evidence>
<feature type="region of interest" description="Disordered" evidence="1">
    <location>
        <begin position="339"/>
        <end position="362"/>
    </location>
</feature>
<dbReference type="OrthoDB" id="313400at2759"/>
<proteinExistence type="predicted"/>
<protein>
    <recommendedName>
        <fullName evidence="6">CHAT domain-containing protein</fullName>
    </recommendedName>
</protein>
<feature type="compositionally biased region" description="Basic and acidic residues" evidence="1">
    <location>
        <begin position="2432"/>
        <end position="2448"/>
    </location>
</feature>
<feature type="compositionally biased region" description="Polar residues" evidence="1">
    <location>
        <begin position="290"/>
        <end position="306"/>
    </location>
</feature>
<feature type="compositionally biased region" description="Polar residues" evidence="1">
    <location>
        <begin position="1993"/>
        <end position="2009"/>
    </location>
</feature>
<dbReference type="SUPFAM" id="SSF52540">
    <property type="entry name" value="P-loop containing nucleoside triphosphate hydrolases"/>
    <property type="match status" value="2"/>
</dbReference>
<feature type="domain" description="NACHT" evidence="2">
    <location>
        <begin position="1756"/>
        <end position="1896"/>
    </location>
</feature>
<feature type="compositionally biased region" description="Basic and acidic residues" evidence="1">
    <location>
        <begin position="2065"/>
        <end position="2078"/>
    </location>
</feature>
<feature type="region of interest" description="Disordered" evidence="1">
    <location>
        <begin position="2395"/>
        <end position="2552"/>
    </location>
</feature>
<evidence type="ECO:0000313" key="5">
    <source>
        <dbReference type="Proteomes" id="UP000039865"/>
    </source>
</evidence>
<dbReference type="Proteomes" id="UP000039865">
    <property type="component" value="Unassembled WGS sequence"/>
</dbReference>
<keyword evidence="5" id="KW-1185">Reference proteome</keyword>
<feature type="compositionally biased region" description="Polar residues" evidence="1">
    <location>
        <begin position="2500"/>
        <end position="2512"/>
    </location>
</feature>
<feature type="region of interest" description="Disordered" evidence="1">
    <location>
        <begin position="2044"/>
        <end position="2078"/>
    </location>
</feature>
<dbReference type="PANTHER" id="PTHR47691">
    <property type="entry name" value="REGULATOR-RELATED"/>
    <property type="match status" value="1"/>
</dbReference>
<dbReference type="PANTHER" id="PTHR47691:SF3">
    <property type="entry name" value="HTH-TYPE TRANSCRIPTIONAL REGULATOR RV0890C-RELATED"/>
    <property type="match status" value="1"/>
</dbReference>
<organism evidence="4 5">
    <name type="scientific">Stylonychia lemnae</name>
    <name type="common">Ciliate</name>
    <dbReference type="NCBI Taxonomy" id="5949"/>
    <lineage>
        <taxon>Eukaryota</taxon>
        <taxon>Sar</taxon>
        <taxon>Alveolata</taxon>
        <taxon>Ciliophora</taxon>
        <taxon>Intramacronucleata</taxon>
        <taxon>Spirotrichea</taxon>
        <taxon>Stichotrichia</taxon>
        <taxon>Sporadotrichida</taxon>
        <taxon>Oxytrichidae</taxon>
        <taxon>Stylonychinae</taxon>
        <taxon>Stylonychia</taxon>
    </lineage>
</organism>
<dbReference type="Pfam" id="PF05729">
    <property type="entry name" value="NACHT"/>
    <property type="match status" value="1"/>
</dbReference>
<feature type="compositionally biased region" description="Acidic residues" evidence="1">
    <location>
        <begin position="311"/>
        <end position="321"/>
    </location>
</feature>
<feature type="domain" description="CHAT" evidence="3">
    <location>
        <begin position="384"/>
        <end position="569"/>
    </location>
</feature>
<dbReference type="InterPro" id="IPR007111">
    <property type="entry name" value="NACHT_NTPase"/>
</dbReference>
<feature type="compositionally biased region" description="Basic residues" evidence="1">
    <location>
        <begin position="271"/>
        <end position="281"/>
    </location>
</feature>
<evidence type="ECO:0000259" key="2">
    <source>
        <dbReference type="Pfam" id="PF05729"/>
    </source>
</evidence>
<evidence type="ECO:0000256" key="1">
    <source>
        <dbReference type="SAM" id="MobiDB-lite"/>
    </source>
</evidence>
<gene>
    <name evidence="4" type="primary">Contig198.g236</name>
    <name evidence="4" type="ORF">STYLEM_10401</name>
</gene>
<evidence type="ECO:0000313" key="4">
    <source>
        <dbReference type="EMBL" id="CDW81385.1"/>
    </source>
</evidence>
<dbReference type="Pfam" id="PF12770">
    <property type="entry name" value="CHAT"/>
    <property type="match status" value="1"/>
</dbReference>
<evidence type="ECO:0000259" key="3">
    <source>
        <dbReference type="Pfam" id="PF12770"/>
    </source>
</evidence>
<feature type="compositionally biased region" description="Basic and acidic residues" evidence="1">
    <location>
        <begin position="1975"/>
        <end position="1989"/>
    </location>
</feature>
<dbReference type="InterPro" id="IPR024983">
    <property type="entry name" value="CHAT_dom"/>
</dbReference>
<feature type="region of interest" description="Disordered" evidence="1">
    <location>
        <begin position="1967"/>
        <end position="2012"/>
    </location>
</feature>
<accession>A0A078AGI6</accession>
<feature type="compositionally biased region" description="Polar residues" evidence="1">
    <location>
        <begin position="2395"/>
        <end position="2407"/>
    </location>
</feature>
<feature type="region of interest" description="Disordered" evidence="1">
    <location>
        <begin position="2249"/>
        <end position="2277"/>
    </location>
</feature>
<reference evidence="4 5" key="1">
    <citation type="submission" date="2014-06" db="EMBL/GenBank/DDBJ databases">
        <authorList>
            <person name="Swart Estienne"/>
        </authorList>
    </citation>
    <scope>NUCLEOTIDE SEQUENCE [LARGE SCALE GENOMIC DNA]</scope>
    <source>
        <strain evidence="4 5">130c</strain>
    </source>
</reference>
<feature type="region of interest" description="Disordered" evidence="1">
    <location>
        <begin position="251"/>
        <end position="326"/>
    </location>
</feature>
<dbReference type="EMBL" id="CCKQ01009879">
    <property type="protein sequence ID" value="CDW81385.1"/>
    <property type="molecule type" value="Genomic_DNA"/>
</dbReference>
<sequence>MTHNYHSLDKNESKHLNIIFKYCFEVERVARRDDSYSLNVQPLIITEDGSAVFTRDAIINSLEQESINRINIQALKYYDERIRSWTEIPNEISIRTDQGHQSVNQSPQIVEMLIREGPQRDSSRTSLHANIQNLGSLGIIAPVRESRAQSIKDPTKVEELEKEIQMLKEKMSNLESKFETHFILNDFNSIRSRDISIQNIDGQKPPALDHPRVSDDFQYLTEQMNQPALTQRQSQHEYMCHQCHSEIIKDTRKINSHRQNKANSTKDAGKNKHHEHQRQKSHKIDKQESAKSYSQRVNSTDGTSNVSKDENEYEESEYSEDSNDRYHDQSELSFQNYSYNRHNDSGISPNQGKNTKQNGNYSHQKKKLDLAYLYSDPLVYRDKDKLWPMDSPLDTEIEFREIYKILSQRKKVFTIRKDAVNFENLKQILAAQPSIIHISCHGDYDLTLKQYYLAFEEKDSGILDQLTEERLGSLLGDGSNHKVELVFVSACHSEKIGKIFQRAKIPVVVAVNSHTMILDEVCQLFARHFYFHLQGGFTPRKAFQEAQKVVKGSKIDKFSCCCAHDHKPYCKWENYAKKHGYEKAHQLHMPTCSCNKQNIHKDNCNFYTNFHSVLSEYEDLIHMTVDEFDSPQMGDKVKLCCCHSDIPHDESIKFIINGQDEYLDKEFFQKRKDGVLQIEQDVNQMNKLEHDIDTQMLIGRNRELQIIVSHLFSDSPKCRLIHIYGQEGLGKSAIANYAAKYTLDRRKFQDGVYFLEIQNRNSGQGLISKICQKLIISTCNKEQLCDIIKSSHILIIIDKCQKILEQGKDQLNKTLKYLVKNTMFAKFAVITYNKGDIIEKYRFKVQVEITELSIFDAAKLLLTAAGNCKSLALYKDDPRKLSKHKIFQMISYKPVGILQMVPLVQAKDLDSIVKDIEEQKNQQSLTKSYTEEPKQSMEFGEFSWIMNISYRDLQAKFQNEIQLLYIMCQFPAGLFQGDIETICQQYQYGDWKKFLEVISQDGKTLLSQTLDKNTLKTKIKNSFRMVISNYNEDLQEHHYIAQPIVLEYINKLVLTKEIQTYNFLESFKYLAKLSRKLLRSIKFQKKNEIDLYCVSSEIDLGIWKDNLTNFPLSEQELEQNMVFNPEIKFNIYEANLIGFLDAPLLKCHFQKLDYKTPFSQYLDELSINIPSILIMMERLEEAKLCIQKTKEIVNIFDLKFIKAKSLMVQSSIMLRQHCKYHDVVLLLDQAEKIFLDLEFYDGAADAMFLKSVSLILSINQKFNQYDDNEESFVRAQQHHQGHFMERSNSYETRIDGGLGSLKLNIDRGNMSNIHTPSNSNNTETNSSKSIKYEIEGVLSHLQNSRKFYKKASLEYGIAKVNLIEAEFQIEKSYGSGLPIEYNPRKLIMLLIDAIQIFKKFRYDCLHVRCLRNLALLKYRQDDWYDAKQHIEDGLNIARKIQDTHQEALCSEILNQVLDKIRIHSNNVFIFAKAFPLVEVLSSKTVRVVGTFTRYPQDFRKRIFSEVKKLNKVVNLKFDILSLELLNYVKNYGCRVLHISSDVYSPDHLCIEGKNAEIQYIKIAELKNLLDPLESGLNVDLVVLAIPESQKLAQAFVEMGVPHVVSFDFKPNFLSNFMYNVYTLPKRYDYIYDFCVEFYKNLILEKTILESWRKAKPSINDGIRKVSNQMQNFSLSQDDIGQGPILHPSDYKHRDKLFDGQSFDDKMLLKSGQFLDTSKIRGPTNIQINKPSTPYTGRQIDTNKLIGNLKKQKIKIVNIVGLDGIGKTRFVQETAYYLSTRYEFQDGIFILDLRRVKTTEQIKLKLKELNIGGSQNQELNTDLQKKNILLIFDNIDTILKHNKTSFDWFLISLVQSTEQLKLILTSKKEIKSKDYQCLEKSIMIHKLKPLNDIEAVDMILSHCHRKITFEELQMTDDERQNIHQQLQHESSVKKCYGFPKYLEFFANYLSTHSFDKIDIKNYIPNSKKGQMKRLQKQFDKPQSKTSDFREGGQPQENSVQQNPKAFNQQDLNKKEGKQLALTSGYYSSSKLSKKIMHPDTIIEVEEEKEIGDSGQDGIKKKSKRQNLKDYEEEKIPREDQNHQNYHHLQNDQFFNEMMERQKDEEFFNQSRRGSNLTNNNKKLYSSSGGEDNDFGGVCFATCENKHHGSHGKFLQRGQYGNTNQNPSLFASEDQKNDKRFGQYLDAGDNQDMMRADNFFNNLNQIRIQQQPGRKSIDVRGGFGMDGFEHNQFNSESILLHIPLQKQISSSTNQINDASSDFRSRSNSDVMESQQFRRPSIQKIEKEKLDSLLQAPWAKLGINNIQDNNKLDQFDRQKFERELTHSLIDEKDEDDRTESKGTGLMDFDEEFDLIKKNNFGTEMSLAKSSIDSNENNEFSDITEPEDDLIFQQQTHSLSKQTSLFTNSSGKRSDNLSGGGYSMGNISLNRKTKSKKEQELQKEKIKARVEYGPKSGRSSKNYQKKTKNKFQEQKELNQLIKRRSKKQQDQELRQGILAKMESGQYNQSTISAVEENSQDEESLNAKTKDRGSNKKNRKDIIVRDKRKNTNESLSE</sequence>
<dbReference type="Gene3D" id="3.40.50.300">
    <property type="entry name" value="P-loop containing nucleotide triphosphate hydrolases"/>
    <property type="match status" value="2"/>
</dbReference>
<feature type="compositionally biased region" description="Basic and acidic residues" evidence="1">
    <location>
        <begin position="2523"/>
        <end position="2546"/>
    </location>
</feature>
<name>A0A078AGI6_STYLE</name>
<dbReference type="InterPro" id="IPR027417">
    <property type="entry name" value="P-loop_NTPase"/>
</dbReference>
<feature type="compositionally biased region" description="Polar residues" evidence="1">
    <location>
        <begin position="2265"/>
        <end position="2275"/>
    </location>
</feature>
<dbReference type="InParanoid" id="A0A078AGI6"/>